<dbReference type="EMBL" id="UINC01137828">
    <property type="protein sequence ID" value="SVD23403.1"/>
    <property type="molecule type" value="Genomic_DNA"/>
</dbReference>
<dbReference type="InterPro" id="IPR016185">
    <property type="entry name" value="PreATP-grasp_dom_sf"/>
</dbReference>
<name>A0A382TN76_9ZZZZ</name>
<protein>
    <recommendedName>
        <fullName evidence="8">ATP-grasp domain-containing protein</fullName>
    </recommendedName>
</protein>
<dbReference type="Gene3D" id="3.30.470.20">
    <property type="entry name" value="ATP-grasp fold, B domain"/>
    <property type="match status" value="1"/>
</dbReference>
<dbReference type="InterPro" id="IPR005481">
    <property type="entry name" value="BC-like_N"/>
</dbReference>
<evidence type="ECO:0000256" key="1">
    <source>
        <dbReference type="ARBA" id="ARBA00022598"/>
    </source>
</evidence>
<evidence type="ECO:0000259" key="6">
    <source>
        <dbReference type="PROSITE" id="PS50979"/>
    </source>
</evidence>
<evidence type="ECO:0000256" key="2">
    <source>
        <dbReference type="ARBA" id="ARBA00022741"/>
    </source>
</evidence>
<dbReference type="PANTHER" id="PTHR18866:SF33">
    <property type="entry name" value="METHYLCROTONOYL-COA CARBOXYLASE SUBUNIT ALPHA, MITOCHONDRIAL-RELATED"/>
    <property type="match status" value="1"/>
</dbReference>
<proteinExistence type="predicted"/>
<evidence type="ECO:0008006" key="8">
    <source>
        <dbReference type="Google" id="ProtNLM"/>
    </source>
</evidence>
<dbReference type="Pfam" id="PF00289">
    <property type="entry name" value="Biotin_carb_N"/>
    <property type="match status" value="1"/>
</dbReference>
<organism evidence="7">
    <name type="scientific">marine metagenome</name>
    <dbReference type="NCBI Taxonomy" id="408172"/>
    <lineage>
        <taxon>unclassified sequences</taxon>
        <taxon>metagenomes</taxon>
        <taxon>ecological metagenomes</taxon>
    </lineage>
</organism>
<dbReference type="InterPro" id="IPR005479">
    <property type="entry name" value="CPAse_ATP-bd"/>
</dbReference>
<accession>A0A382TN76</accession>
<sequence>MFQRILIANRGEIALRIIRACKELNIATVAVYSKVDRDSLHVRFADEAVCIGNNAPDDSYLNIPRIISAAEITNADAIHPGYGFLSENPRFAEICEACELTFIGPSSSMIQAMGDKAVARRMMIEARVPTVPGTEDTVEDVDEAFKQAEEIGFPLVIKAAAGGGGRGIRVVRDSPEFKEQFQIAYAEAARVFNNSSLYLETFIEKARHVEIQLFGDSHDPIVHLGERDCSIQRRRQKLIE</sequence>
<evidence type="ECO:0000313" key="7">
    <source>
        <dbReference type="EMBL" id="SVD23403.1"/>
    </source>
</evidence>
<dbReference type="GO" id="GO:0016874">
    <property type="term" value="F:ligase activity"/>
    <property type="evidence" value="ECO:0007669"/>
    <property type="project" value="UniProtKB-KW"/>
</dbReference>
<keyword evidence="2" id="KW-0547">Nucleotide-binding</keyword>
<dbReference type="InterPro" id="IPR050856">
    <property type="entry name" value="Biotin_carboxylase_complex"/>
</dbReference>
<dbReference type="GO" id="GO:0005524">
    <property type="term" value="F:ATP binding"/>
    <property type="evidence" value="ECO:0007669"/>
    <property type="project" value="UniProtKB-KW"/>
</dbReference>
<dbReference type="PROSITE" id="PS50975">
    <property type="entry name" value="ATP_GRASP"/>
    <property type="match status" value="1"/>
</dbReference>
<dbReference type="InterPro" id="IPR011761">
    <property type="entry name" value="ATP-grasp"/>
</dbReference>
<evidence type="ECO:0000259" key="5">
    <source>
        <dbReference type="PROSITE" id="PS50975"/>
    </source>
</evidence>
<feature type="domain" description="Biotin carboxylation" evidence="6">
    <location>
        <begin position="1"/>
        <end position="240"/>
    </location>
</feature>
<keyword evidence="4" id="KW-0092">Biotin</keyword>
<evidence type="ECO:0000256" key="4">
    <source>
        <dbReference type="ARBA" id="ARBA00023267"/>
    </source>
</evidence>
<feature type="domain" description="ATP-grasp" evidence="5">
    <location>
        <begin position="120"/>
        <end position="222"/>
    </location>
</feature>
<dbReference type="PROSITE" id="PS50979">
    <property type="entry name" value="BC"/>
    <property type="match status" value="1"/>
</dbReference>
<keyword evidence="1" id="KW-0436">Ligase</keyword>
<dbReference type="PANTHER" id="PTHR18866">
    <property type="entry name" value="CARBOXYLASE:PYRUVATE/ACETYL-COA/PROPIONYL-COA CARBOXYLASE"/>
    <property type="match status" value="1"/>
</dbReference>
<dbReference type="SUPFAM" id="SSF56059">
    <property type="entry name" value="Glutathione synthetase ATP-binding domain-like"/>
    <property type="match status" value="1"/>
</dbReference>
<dbReference type="FunFam" id="3.30.1490.20:FF:000003">
    <property type="entry name" value="acetyl-CoA carboxylase isoform X1"/>
    <property type="match status" value="1"/>
</dbReference>
<gene>
    <name evidence="7" type="ORF">METZ01_LOCUS376257</name>
</gene>
<dbReference type="InterPro" id="IPR011764">
    <property type="entry name" value="Biotin_carboxylation_dom"/>
</dbReference>
<keyword evidence="3" id="KW-0067">ATP-binding</keyword>
<dbReference type="Pfam" id="PF02786">
    <property type="entry name" value="CPSase_L_D2"/>
    <property type="match status" value="1"/>
</dbReference>
<dbReference type="GO" id="GO:0046872">
    <property type="term" value="F:metal ion binding"/>
    <property type="evidence" value="ECO:0007669"/>
    <property type="project" value="InterPro"/>
</dbReference>
<dbReference type="PROSITE" id="PS00866">
    <property type="entry name" value="CPSASE_1"/>
    <property type="match status" value="1"/>
</dbReference>
<dbReference type="FunFam" id="3.40.50.20:FF:000010">
    <property type="entry name" value="Propionyl-CoA carboxylase subunit alpha"/>
    <property type="match status" value="1"/>
</dbReference>
<reference evidence="7" key="1">
    <citation type="submission" date="2018-05" db="EMBL/GenBank/DDBJ databases">
        <authorList>
            <person name="Lanie J.A."/>
            <person name="Ng W.-L."/>
            <person name="Kazmierczak K.M."/>
            <person name="Andrzejewski T.M."/>
            <person name="Davidsen T.M."/>
            <person name="Wayne K.J."/>
            <person name="Tettelin H."/>
            <person name="Glass J.I."/>
            <person name="Rusch D."/>
            <person name="Podicherti R."/>
            <person name="Tsui H.-C.T."/>
            <person name="Winkler M.E."/>
        </authorList>
    </citation>
    <scope>NUCLEOTIDE SEQUENCE</scope>
</reference>
<evidence type="ECO:0000256" key="3">
    <source>
        <dbReference type="ARBA" id="ARBA00022840"/>
    </source>
</evidence>
<feature type="non-terminal residue" evidence="7">
    <location>
        <position position="240"/>
    </location>
</feature>
<dbReference type="SUPFAM" id="SSF52440">
    <property type="entry name" value="PreATP-grasp domain"/>
    <property type="match status" value="1"/>
</dbReference>
<dbReference type="AlphaFoldDB" id="A0A382TN76"/>